<dbReference type="OrthoDB" id="9989112at2759"/>
<dbReference type="SMART" id="SM00176">
    <property type="entry name" value="RAN"/>
    <property type="match status" value="1"/>
</dbReference>
<dbReference type="CDD" id="cd00154">
    <property type="entry name" value="Rab"/>
    <property type="match status" value="1"/>
</dbReference>
<keyword evidence="2" id="KW-0342">GTP-binding</keyword>
<dbReference type="PROSITE" id="PS51421">
    <property type="entry name" value="RAS"/>
    <property type="match status" value="1"/>
</dbReference>
<proteinExistence type="predicted"/>
<evidence type="ECO:0000313" key="5">
    <source>
        <dbReference type="EMBL" id="KPM07615.1"/>
    </source>
</evidence>
<dbReference type="SMART" id="SM00175">
    <property type="entry name" value="RAB"/>
    <property type="match status" value="1"/>
</dbReference>
<dbReference type="PROSITE" id="PS51417">
    <property type="entry name" value="ARF"/>
    <property type="match status" value="1"/>
</dbReference>
<dbReference type="InterPro" id="IPR005225">
    <property type="entry name" value="Small_GTP-bd"/>
</dbReference>
<dbReference type="PROSITE" id="PS51419">
    <property type="entry name" value="RAB"/>
    <property type="match status" value="1"/>
</dbReference>
<dbReference type="PANTHER" id="PTHR47977">
    <property type="entry name" value="RAS-RELATED PROTEIN RAB"/>
    <property type="match status" value="1"/>
</dbReference>
<keyword evidence="1" id="KW-0547">Nucleotide-binding</keyword>
<dbReference type="Proteomes" id="UP000616769">
    <property type="component" value="Unassembled WGS sequence"/>
</dbReference>
<evidence type="ECO:0000256" key="4">
    <source>
        <dbReference type="SAM" id="MobiDB-lite"/>
    </source>
</evidence>
<evidence type="ECO:0000256" key="3">
    <source>
        <dbReference type="ARBA" id="ARBA00023288"/>
    </source>
</evidence>
<feature type="compositionally biased region" description="Polar residues" evidence="4">
    <location>
        <begin position="264"/>
        <end position="280"/>
    </location>
</feature>
<dbReference type="GO" id="GO:0005525">
    <property type="term" value="F:GTP binding"/>
    <property type="evidence" value="ECO:0007669"/>
    <property type="project" value="UniProtKB-KW"/>
</dbReference>
<name>A0A132AAJ6_SARSC</name>
<dbReference type="GO" id="GO:0003924">
    <property type="term" value="F:GTPase activity"/>
    <property type="evidence" value="ECO:0007669"/>
    <property type="project" value="InterPro"/>
</dbReference>
<dbReference type="AlphaFoldDB" id="A0A132AAJ6"/>
<dbReference type="FunFam" id="3.40.50.300:FF:001129">
    <property type="entry name" value="ras-related protein Rab-44 isoform X2"/>
    <property type="match status" value="1"/>
</dbReference>
<dbReference type="PRINTS" id="PR00449">
    <property type="entry name" value="RASTRNSFRMNG"/>
</dbReference>
<dbReference type="NCBIfam" id="TIGR00231">
    <property type="entry name" value="small_GTP"/>
    <property type="match status" value="1"/>
</dbReference>
<feature type="region of interest" description="Disordered" evidence="4">
    <location>
        <begin position="262"/>
        <end position="289"/>
    </location>
</feature>
<protein>
    <submittedName>
        <fullName evidence="5">Uncharacterized protein</fullName>
    </submittedName>
</protein>
<evidence type="ECO:0000256" key="1">
    <source>
        <dbReference type="ARBA" id="ARBA00022741"/>
    </source>
</evidence>
<evidence type="ECO:0000256" key="2">
    <source>
        <dbReference type="ARBA" id="ARBA00023134"/>
    </source>
</evidence>
<dbReference type="SMART" id="SM00174">
    <property type="entry name" value="RHO"/>
    <property type="match status" value="1"/>
</dbReference>
<sequence>MNGCLERRSLTLRDPSNQQLALNHCGQKSIPNRFDETKQSKSFGASFENDAIGIVHKLTASNYLLSKENSKDSIVRKSKSLIKSKKTFKIIMIGDSTVGKTSLIYRIKNDSFPKIAYPTIGIDFQTIQIRIDDDHYDVQLWDTAGQERYCSITRNYFRRVDAIAMIYDISKIATFLNTRNWLQSIKDTISEPIPLALIGNKHDLRWLKKRSDQFVPYEQGFRLSLEIGDCLFSEISCKSGYNVDAFITKLVRMIIEHHSRVKSNDSNNNHLQGDSIQMNSNKRKSKKCC</sequence>
<dbReference type="VEuPathDB" id="VectorBase:SSCA003962"/>
<dbReference type="Gene3D" id="3.40.50.300">
    <property type="entry name" value="P-loop containing nucleotide triphosphate hydrolases"/>
    <property type="match status" value="1"/>
</dbReference>
<comment type="caution">
    <text evidence="5">The sequence shown here is derived from an EMBL/GenBank/DDBJ whole genome shotgun (WGS) entry which is preliminary data.</text>
</comment>
<dbReference type="InterPro" id="IPR001806">
    <property type="entry name" value="Small_GTPase"/>
</dbReference>
<dbReference type="EMBL" id="JXLN01011747">
    <property type="protein sequence ID" value="KPM07615.1"/>
    <property type="molecule type" value="Genomic_DNA"/>
</dbReference>
<dbReference type="InterPro" id="IPR050227">
    <property type="entry name" value="Rab"/>
</dbReference>
<gene>
    <name evidence="5" type="ORF">QR98_0061140</name>
</gene>
<organism evidence="5 6">
    <name type="scientific">Sarcoptes scabiei</name>
    <name type="common">Itch mite</name>
    <name type="synonym">Acarus scabiei</name>
    <dbReference type="NCBI Taxonomy" id="52283"/>
    <lineage>
        <taxon>Eukaryota</taxon>
        <taxon>Metazoa</taxon>
        <taxon>Ecdysozoa</taxon>
        <taxon>Arthropoda</taxon>
        <taxon>Chelicerata</taxon>
        <taxon>Arachnida</taxon>
        <taxon>Acari</taxon>
        <taxon>Acariformes</taxon>
        <taxon>Sarcoptiformes</taxon>
        <taxon>Astigmata</taxon>
        <taxon>Psoroptidia</taxon>
        <taxon>Sarcoptoidea</taxon>
        <taxon>Sarcoptidae</taxon>
        <taxon>Sarcoptinae</taxon>
        <taxon>Sarcoptes</taxon>
    </lineage>
</organism>
<keyword evidence="3" id="KW-0449">Lipoprotein</keyword>
<dbReference type="SMART" id="SM00173">
    <property type="entry name" value="RAS"/>
    <property type="match status" value="1"/>
</dbReference>
<dbReference type="InterPro" id="IPR027417">
    <property type="entry name" value="P-loop_NTPase"/>
</dbReference>
<dbReference type="SUPFAM" id="SSF52540">
    <property type="entry name" value="P-loop containing nucleoside triphosphate hydrolases"/>
    <property type="match status" value="1"/>
</dbReference>
<reference evidence="5 6" key="1">
    <citation type="journal article" date="2015" name="Parasit. Vectors">
        <title>Draft genome of the scabies mite.</title>
        <authorList>
            <person name="Rider S.D.Jr."/>
            <person name="Morgan M.S."/>
            <person name="Arlian L.G."/>
        </authorList>
    </citation>
    <scope>NUCLEOTIDE SEQUENCE [LARGE SCALE GENOMIC DNA]</scope>
    <source>
        <strain evidence="5">Arlian Lab</strain>
    </source>
</reference>
<accession>A0A132AAJ6</accession>
<evidence type="ECO:0000313" key="6">
    <source>
        <dbReference type="Proteomes" id="UP000616769"/>
    </source>
</evidence>
<dbReference type="Pfam" id="PF00071">
    <property type="entry name" value="Ras"/>
    <property type="match status" value="1"/>
</dbReference>